<dbReference type="Proteomes" id="UP000784294">
    <property type="component" value="Unassembled WGS sequence"/>
</dbReference>
<accession>A0A448WF70</accession>
<protein>
    <submittedName>
        <fullName evidence="1">Uncharacterized protein</fullName>
    </submittedName>
</protein>
<dbReference type="EMBL" id="CAAALY010008551">
    <property type="protein sequence ID" value="VEL10275.1"/>
    <property type="molecule type" value="Genomic_DNA"/>
</dbReference>
<comment type="caution">
    <text evidence="1">The sequence shown here is derived from an EMBL/GenBank/DDBJ whole genome shotgun (WGS) entry which is preliminary data.</text>
</comment>
<proteinExistence type="predicted"/>
<sequence length="255" mass="28083">MDGKNIPNLEDHENILCPLPAEDMRIKNMNGEDLVSPNRTQNEPENDALKLKIGIEEETISFNLYENSNERRPCDLGREAVFSQLGQSSFQLYSSGRSSRERSIISLSDGSDHPAIRLPSPEFEPDSIEGVRSLQPAPWESFMSGKCLKLPGVDLSQPYLMTQGNMHSSSLSVDRVPPPICSKSSSRNLIITPSAHSPHSLHASQQGLNELSAQNEEDKHNSYGGYTVEDGSDAQTLHFKQFVFETNSVGVASAP</sequence>
<gene>
    <name evidence="1" type="ORF">PXEA_LOCUS3715</name>
</gene>
<evidence type="ECO:0000313" key="2">
    <source>
        <dbReference type="Proteomes" id="UP000784294"/>
    </source>
</evidence>
<evidence type="ECO:0000313" key="1">
    <source>
        <dbReference type="EMBL" id="VEL10275.1"/>
    </source>
</evidence>
<reference evidence="1" key="1">
    <citation type="submission" date="2018-11" db="EMBL/GenBank/DDBJ databases">
        <authorList>
            <consortium name="Pathogen Informatics"/>
        </authorList>
    </citation>
    <scope>NUCLEOTIDE SEQUENCE</scope>
</reference>
<organism evidence="1 2">
    <name type="scientific">Protopolystoma xenopodis</name>
    <dbReference type="NCBI Taxonomy" id="117903"/>
    <lineage>
        <taxon>Eukaryota</taxon>
        <taxon>Metazoa</taxon>
        <taxon>Spiralia</taxon>
        <taxon>Lophotrochozoa</taxon>
        <taxon>Platyhelminthes</taxon>
        <taxon>Monogenea</taxon>
        <taxon>Polyopisthocotylea</taxon>
        <taxon>Polystomatidea</taxon>
        <taxon>Polystomatidae</taxon>
        <taxon>Protopolystoma</taxon>
    </lineage>
</organism>
<name>A0A448WF70_9PLAT</name>
<dbReference type="AlphaFoldDB" id="A0A448WF70"/>
<keyword evidence="2" id="KW-1185">Reference proteome</keyword>